<dbReference type="RefSeq" id="WP_160129928.1">
    <property type="nucleotide sequence ID" value="NZ_CP019288.1"/>
</dbReference>
<dbReference type="KEGG" id="kan:IMCC3317_26660"/>
<name>A0A7L4ZLD0_9FLAO</name>
<keyword evidence="2" id="KW-1185">Reference proteome</keyword>
<sequence length="52" mass="6201">MDEDTNEAFTIIEEAIDNFHNGYSDQRPYVETIRQLYLEDYENLKAKLESID</sequence>
<evidence type="ECO:0000313" key="2">
    <source>
        <dbReference type="Proteomes" id="UP000464657"/>
    </source>
</evidence>
<protein>
    <submittedName>
        <fullName evidence="1">Uncharacterized protein</fullName>
    </submittedName>
</protein>
<gene>
    <name evidence="1" type="ORF">IMCC3317_26660</name>
</gene>
<dbReference type="Proteomes" id="UP000464657">
    <property type="component" value="Chromosome"/>
</dbReference>
<dbReference type="OrthoDB" id="935812at2"/>
<dbReference type="AlphaFoldDB" id="A0A7L4ZLD0"/>
<proteinExistence type="predicted"/>
<dbReference type="EMBL" id="CP019288">
    <property type="protein sequence ID" value="QHI37287.1"/>
    <property type="molecule type" value="Genomic_DNA"/>
</dbReference>
<accession>A0A7L4ZLD0</accession>
<evidence type="ECO:0000313" key="1">
    <source>
        <dbReference type="EMBL" id="QHI37287.1"/>
    </source>
</evidence>
<reference evidence="1 2" key="1">
    <citation type="journal article" date="2013" name="Int. J. Syst. Evol. Microbiol.">
        <title>Kordia antarctica sp. nov., isolated from Antarctic seawater.</title>
        <authorList>
            <person name="Baek K."/>
            <person name="Choi A."/>
            <person name="Kang I."/>
            <person name="Lee K."/>
            <person name="Cho J.C."/>
        </authorList>
    </citation>
    <scope>NUCLEOTIDE SEQUENCE [LARGE SCALE GENOMIC DNA]</scope>
    <source>
        <strain evidence="1 2">IMCC3317</strain>
    </source>
</reference>
<organism evidence="1 2">
    <name type="scientific">Kordia antarctica</name>
    <dbReference type="NCBI Taxonomy" id="1218801"/>
    <lineage>
        <taxon>Bacteria</taxon>
        <taxon>Pseudomonadati</taxon>
        <taxon>Bacteroidota</taxon>
        <taxon>Flavobacteriia</taxon>
        <taxon>Flavobacteriales</taxon>
        <taxon>Flavobacteriaceae</taxon>
        <taxon>Kordia</taxon>
    </lineage>
</organism>